<evidence type="ECO:0000313" key="1">
    <source>
        <dbReference type="EMBL" id="CCC90322.1"/>
    </source>
</evidence>
<accession>G0UMB6</accession>
<dbReference type="AlphaFoldDB" id="G0UMB6"/>
<proteinExistence type="predicted"/>
<sequence>MLWEIGTAGEGEKMIADAVTTIVGRSHHPTSTHHPQGSAFIVFIFLLCTAPAAHPCSLSLTLQLALSHGSNTCKPPTCERQQESRGQTTTTLITAVLGGKVKKRKRKTIEKKQSRHYIDKKCDVGAGTESGIAG</sequence>
<dbReference type="EMBL" id="HE575318">
    <property type="protein sequence ID" value="CCC90322.1"/>
    <property type="molecule type" value="Genomic_DNA"/>
</dbReference>
<name>G0UMB6_TRYCI</name>
<organism evidence="1">
    <name type="scientific">Trypanosoma congolense (strain IL3000)</name>
    <dbReference type="NCBI Taxonomy" id="1068625"/>
    <lineage>
        <taxon>Eukaryota</taxon>
        <taxon>Discoba</taxon>
        <taxon>Euglenozoa</taxon>
        <taxon>Kinetoplastea</taxon>
        <taxon>Metakinetoplastina</taxon>
        <taxon>Trypanosomatida</taxon>
        <taxon>Trypanosomatidae</taxon>
        <taxon>Trypanosoma</taxon>
        <taxon>Nannomonas</taxon>
    </lineage>
</organism>
<protein>
    <submittedName>
        <fullName evidence="1">Uncharacterized protein</fullName>
    </submittedName>
</protein>
<gene>
    <name evidence="1" type="ORF">TCIL3000_5_60</name>
</gene>
<reference evidence="1" key="1">
    <citation type="journal article" date="2012" name="Proc. Natl. Acad. Sci. U.S.A.">
        <title>Antigenic diversity is generated by distinct evolutionary mechanisms in African trypanosome species.</title>
        <authorList>
            <person name="Jackson A.P."/>
            <person name="Berry A."/>
            <person name="Aslett M."/>
            <person name="Allison H.C."/>
            <person name="Burton P."/>
            <person name="Vavrova-Anderson J."/>
            <person name="Brown R."/>
            <person name="Browne H."/>
            <person name="Corton N."/>
            <person name="Hauser H."/>
            <person name="Gamble J."/>
            <person name="Gilderthorp R."/>
            <person name="Marcello L."/>
            <person name="McQuillan J."/>
            <person name="Otto T.D."/>
            <person name="Quail M.A."/>
            <person name="Sanders M.J."/>
            <person name="van Tonder A."/>
            <person name="Ginger M.L."/>
            <person name="Field M.C."/>
            <person name="Barry J.D."/>
            <person name="Hertz-Fowler C."/>
            <person name="Berriman M."/>
        </authorList>
    </citation>
    <scope>NUCLEOTIDE SEQUENCE</scope>
    <source>
        <strain evidence="1">IL3000</strain>
    </source>
</reference>